<dbReference type="PRINTS" id="PR00032">
    <property type="entry name" value="HTHARAC"/>
</dbReference>
<dbReference type="Gene3D" id="1.10.10.60">
    <property type="entry name" value="Homeodomain-like"/>
    <property type="match status" value="1"/>
</dbReference>
<dbReference type="Pfam" id="PF12833">
    <property type="entry name" value="HTH_18"/>
    <property type="match status" value="1"/>
</dbReference>
<dbReference type="InterPro" id="IPR037923">
    <property type="entry name" value="HTH-like"/>
</dbReference>
<dbReference type="SUPFAM" id="SSF51215">
    <property type="entry name" value="Regulatory protein AraC"/>
    <property type="match status" value="1"/>
</dbReference>
<dbReference type="InterPro" id="IPR018060">
    <property type="entry name" value="HTH_AraC"/>
</dbReference>
<keyword evidence="6" id="KW-1185">Reference proteome</keyword>
<organism evidence="5 6">
    <name type="scientific">Deinococcus roseus</name>
    <dbReference type="NCBI Taxonomy" id="392414"/>
    <lineage>
        <taxon>Bacteria</taxon>
        <taxon>Thermotogati</taxon>
        <taxon>Deinococcota</taxon>
        <taxon>Deinococci</taxon>
        <taxon>Deinococcales</taxon>
        <taxon>Deinococcaceae</taxon>
        <taxon>Deinococcus</taxon>
    </lineage>
</organism>
<evidence type="ECO:0000256" key="1">
    <source>
        <dbReference type="ARBA" id="ARBA00023015"/>
    </source>
</evidence>
<protein>
    <recommendedName>
        <fullName evidence="4">HTH araC/xylS-type domain-containing protein</fullName>
    </recommendedName>
</protein>
<dbReference type="InterPro" id="IPR020449">
    <property type="entry name" value="Tscrpt_reg_AraC-type_HTH"/>
</dbReference>
<dbReference type="Proteomes" id="UP000632222">
    <property type="component" value="Unassembled WGS sequence"/>
</dbReference>
<reference evidence="6" key="1">
    <citation type="journal article" date="2019" name="Int. J. Syst. Evol. Microbiol.">
        <title>The Global Catalogue of Microorganisms (GCM) 10K type strain sequencing project: providing services to taxonomists for standard genome sequencing and annotation.</title>
        <authorList>
            <consortium name="The Broad Institute Genomics Platform"/>
            <consortium name="The Broad Institute Genome Sequencing Center for Infectious Disease"/>
            <person name="Wu L."/>
            <person name="Ma J."/>
        </authorList>
    </citation>
    <scope>NUCLEOTIDE SEQUENCE [LARGE SCALE GENOMIC DNA]</scope>
    <source>
        <strain evidence="6">JCM 14370</strain>
    </source>
</reference>
<dbReference type="SMART" id="SM00342">
    <property type="entry name" value="HTH_ARAC"/>
    <property type="match status" value="1"/>
</dbReference>
<dbReference type="PANTHER" id="PTHR43280:SF2">
    <property type="entry name" value="HTH-TYPE TRANSCRIPTIONAL REGULATOR EXSA"/>
    <property type="match status" value="1"/>
</dbReference>
<dbReference type="PROSITE" id="PS00041">
    <property type="entry name" value="HTH_ARAC_FAMILY_1"/>
    <property type="match status" value="1"/>
</dbReference>
<dbReference type="EMBL" id="BMOD01000003">
    <property type="protein sequence ID" value="GGJ27004.1"/>
    <property type="molecule type" value="Genomic_DNA"/>
</dbReference>
<comment type="caution">
    <text evidence="5">The sequence shown here is derived from an EMBL/GenBank/DDBJ whole genome shotgun (WGS) entry which is preliminary data.</text>
</comment>
<feature type="domain" description="HTH araC/xylS-type" evidence="4">
    <location>
        <begin position="232"/>
        <end position="331"/>
    </location>
</feature>
<dbReference type="PANTHER" id="PTHR43280">
    <property type="entry name" value="ARAC-FAMILY TRANSCRIPTIONAL REGULATOR"/>
    <property type="match status" value="1"/>
</dbReference>
<evidence type="ECO:0000256" key="2">
    <source>
        <dbReference type="ARBA" id="ARBA00023125"/>
    </source>
</evidence>
<evidence type="ECO:0000313" key="5">
    <source>
        <dbReference type="EMBL" id="GGJ27004.1"/>
    </source>
</evidence>
<dbReference type="RefSeq" id="WP_189001243.1">
    <property type="nucleotide sequence ID" value="NZ_BMOD01000003.1"/>
</dbReference>
<dbReference type="InterPro" id="IPR009057">
    <property type="entry name" value="Homeodomain-like_sf"/>
</dbReference>
<evidence type="ECO:0000313" key="6">
    <source>
        <dbReference type="Proteomes" id="UP000632222"/>
    </source>
</evidence>
<evidence type="ECO:0000256" key="3">
    <source>
        <dbReference type="ARBA" id="ARBA00023163"/>
    </source>
</evidence>
<evidence type="ECO:0000259" key="4">
    <source>
        <dbReference type="PROSITE" id="PS01124"/>
    </source>
</evidence>
<proteinExistence type="predicted"/>
<dbReference type="SUPFAM" id="SSF46689">
    <property type="entry name" value="Homeodomain-like"/>
    <property type="match status" value="2"/>
</dbReference>
<dbReference type="PROSITE" id="PS01124">
    <property type="entry name" value="HTH_ARAC_FAMILY_2"/>
    <property type="match status" value="1"/>
</dbReference>
<accession>A0ABQ2CYJ8</accession>
<dbReference type="Pfam" id="PF02311">
    <property type="entry name" value="AraC_binding"/>
    <property type="match status" value="1"/>
</dbReference>
<keyword evidence="2" id="KW-0238">DNA-binding</keyword>
<name>A0ABQ2CYJ8_9DEIO</name>
<gene>
    <name evidence="5" type="ORF">GCM10008938_11410</name>
</gene>
<dbReference type="InterPro" id="IPR018062">
    <property type="entry name" value="HTH_AraC-typ_CS"/>
</dbReference>
<keyword evidence="1" id="KW-0805">Transcription regulation</keyword>
<dbReference type="InterPro" id="IPR003313">
    <property type="entry name" value="AraC-bd"/>
</dbReference>
<sequence length="343" mass="38997">MEDPAATIQAEERTYCQDTCAPLKAAARAGTLDLLAWGHDLYPGRSFEKHMVPEVRSVGTWNAPRKQDWGMDWHRNTGLEFGYVERGKLGFALETDSWLLHTGTLTLTRPFQRHRLGHPGIEASTYHWLLLDVGATGPQSEWHWPEWLVCSATDLQRFAALMQSHETPVWHGNAEVARCFSRIRAALLLPEPEQVAARLKLHINELVVGVLDLLDQQEHASQALPGAYRTVELFLHHLTGHLEQPWTLNSMAEHCNLGRSQFSHYCLSITNMTPIDHLNHQRLNLARQLLDQYLELSITEISNRCGFNSSQYFANSFKAREGCTPSEYRKRRFGGLSGRVPTL</sequence>
<keyword evidence="3" id="KW-0804">Transcription</keyword>